<evidence type="ECO:0000313" key="2">
    <source>
        <dbReference type="EMBL" id="RGP71221.1"/>
    </source>
</evidence>
<dbReference type="STRING" id="694270.A0A395SFR6"/>
<dbReference type="Pfam" id="PF01266">
    <property type="entry name" value="DAO"/>
    <property type="match status" value="1"/>
</dbReference>
<accession>A0A395SFR6</accession>
<gene>
    <name evidence="2" type="ORF">FLONG3_7171</name>
</gene>
<dbReference type="GO" id="GO:0005737">
    <property type="term" value="C:cytoplasm"/>
    <property type="evidence" value="ECO:0007669"/>
    <property type="project" value="TreeGrafter"/>
</dbReference>
<dbReference type="AlphaFoldDB" id="A0A395SFR6"/>
<dbReference type="Proteomes" id="UP000266234">
    <property type="component" value="Unassembled WGS sequence"/>
</dbReference>
<sequence>MASKPFPPPNGMASFWRSSPGSLDTYRSTRLLPSQCDILIIGAGFSGGSLATHILSHPESKNKSVVVLEARQLCSGATGRNGSVAVTHGVDAATEIAEFELANLEAVKNYVQENNVDCDLFLTQAVDVQLSKEHDITLKAGYDNLVNAGISGVKGAKSAYKYTTGHLWPHKLVHHLFSKALEHGNFNLQTNTPVKEISTSPSADGSWKVTTDRGIINAQKVIMATNAYTAALLPEYNEKIIPYRAICSHIVAPNPPVFADSYVIRFSDTDFDYLIPRPDGSIILGGARSDYFRYTEDWYGNVDDTKLIERAKDYFEGYMQRHFRGWENSGAHTDKVWTGSKSSCLGFIAIFTNHEFKVMGYSSDSLPRLGCVPDKDNMFIMAGFTGHGMPQIFLAAQGISRMVLEGTKYSETKLPKLFEETKARLGSDKNFLKDMIDRESSVVKI</sequence>
<dbReference type="InterPro" id="IPR006076">
    <property type="entry name" value="FAD-dep_OxRdtase"/>
</dbReference>
<reference evidence="2 3" key="1">
    <citation type="journal article" date="2018" name="PLoS Pathog.">
        <title>Evolution of structural diversity of trichothecenes, a family of toxins produced by plant pathogenic and entomopathogenic fungi.</title>
        <authorList>
            <person name="Proctor R.H."/>
            <person name="McCormick S.P."/>
            <person name="Kim H.S."/>
            <person name="Cardoza R.E."/>
            <person name="Stanley A.M."/>
            <person name="Lindo L."/>
            <person name="Kelly A."/>
            <person name="Brown D.W."/>
            <person name="Lee T."/>
            <person name="Vaughan M.M."/>
            <person name="Alexander N.J."/>
            <person name="Busman M."/>
            <person name="Gutierrez S."/>
        </authorList>
    </citation>
    <scope>NUCLEOTIDE SEQUENCE [LARGE SCALE GENOMIC DNA]</scope>
    <source>
        <strain evidence="2 3">NRRL 20695</strain>
    </source>
</reference>
<protein>
    <recommendedName>
        <fullName evidence="1">FAD dependent oxidoreductase domain-containing protein</fullName>
    </recommendedName>
</protein>
<name>A0A395SFR6_9HYPO</name>
<dbReference type="Gene3D" id="3.30.9.10">
    <property type="entry name" value="D-Amino Acid Oxidase, subunit A, domain 2"/>
    <property type="match status" value="1"/>
</dbReference>
<comment type="caution">
    <text evidence="2">The sequence shown here is derived from an EMBL/GenBank/DDBJ whole genome shotgun (WGS) entry which is preliminary data.</text>
</comment>
<dbReference type="InterPro" id="IPR036188">
    <property type="entry name" value="FAD/NAD-bd_sf"/>
</dbReference>
<dbReference type="PANTHER" id="PTHR13847:SF279">
    <property type="entry name" value="FAD DEPENDENT OXIDOREDUCTASE DOMAIN-CONTAINING PROTEIN-RELATED"/>
    <property type="match status" value="1"/>
</dbReference>
<evidence type="ECO:0000259" key="1">
    <source>
        <dbReference type="Pfam" id="PF01266"/>
    </source>
</evidence>
<dbReference type="Gene3D" id="3.50.50.60">
    <property type="entry name" value="FAD/NAD(P)-binding domain"/>
    <property type="match status" value="1"/>
</dbReference>
<dbReference type="EMBL" id="PXOG01000162">
    <property type="protein sequence ID" value="RGP71221.1"/>
    <property type="molecule type" value="Genomic_DNA"/>
</dbReference>
<keyword evidence="3" id="KW-1185">Reference proteome</keyword>
<dbReference type="PANTHER" id="PTHR13847">
    <property type="entry name" value="SARCOSINE DEHYDROGENASE-RELATED"/>
    <property type="match status" value="1"/>
</dbReference>
<evidence type="ECO:0000313" key="3">
    <source>
        <dbReference type="Proteomes" id="UP000266234"/>
    </source>
</evidence>
<proteinExistence type="predicted"/>
<dbReference type="SUPFAM" id="SSF51905">
    <property type="entry name" value="FAD/NAD(P)-binding domain"/>
    <property type="match status" value="1"/>
</dbReference>
<feature type="domain" description="FAD dependent oxidoreductase" evidence="1">
    <location>
        <begin position="37"/>
        <end position="398"/>
    </location>
</feature>
<dbReference type="OrthoDB" id="429143at2759"/>
<organism evidence="2 3">
    <name type="scientific">Fusarium longipes</name>
    <dbReference type="NCBI Taxonomy" id="694270"/>
    <lineage>
        <taxon>Eukaryota</taxon>
        <taxon>Fungi</taxon>
        <taxon>Dikarya</taxon>
        <taxon>Ascomycota</taxon>
        <taxon>Pezizomycotina</taxon>
        <taxon>Sordariomycetes</taxon>
        <taxon>Hypocreomycetidae</taxon>
        <taxon>Hypocreales</taxon>
        <taxon>Nectriaceae</taxon>
        <taxon>Fusarium</taxon>
    </lineage>
</organism>